<dbReference type="Proteomes" id="UP000328092">
    <property type="component" value="Unassembled WGS sequence"/>
</dbReference>
<evidence type="ECO:0000256" key="5">
    <source>
        <dbReference type="ARBA" id="ARBA00023163"/>
    </source>
</evidence>
<dbReference type="PANTHER" id="PTHR30427:SF1">
    <property type="entry name" value="TRANSCRIPTIONAL ACTIVATOR PROTEIN LYSR"/>
    <property type="match status" value="1"/>
</dbReference>
<reference evidence="7" key="1">
    <citation type="submission" date="2019-02" db="EMBL/GenBank/DDBJ databases">
        <authorList>
            <person name="Pothier F.J."/>
        </authorList>
    </citation>
    <scope>NUCLEOTIDE SEQUENCE</scope>
    <source>
        <strain evidence="7">CI-1B</strain>
    </source>
</reference>
<dbReference type="InterPro" id="IPR000847">
    <property type="entry name" value="LysR_HTH_N"/>
</dbReference>
<organism evidence="7 8">
    <name type="scientific">Bradyrhizobium ivorense</name>
    <dbReference type="NCBI Taxonomy" id="2511166"/>
    <lineage>
        <taxon>Bacteria</taxon>
        <taxon>Pseudomonadati</taxon>
        <taxon>Pseudomonadota</taxon>
        <taxon>Alphaproteobacteria</taxon>
        <taxon>Hyphomicrobiales</taxon>
        <taxon>Nitrobacteraceae</taxon>
        <taxon>Bradyrhizobium</taxon>
    </lineage>
</organism>
<comment type="function">
    <text evidence="1">NodD regulates the expression of the nodABCFE genes which encode other nodulation proteins. NodD is also a negative regulator of its own expression. Binds flavonoids as inducers.</text>
</comment>
<sequence length="309" mass="34255">MSLNPRSLNPRHVDLFREVVRHNGITKAALSLRIGQPFVSRAIARLEREIGFALFERGRGGVTLTVEGEIFLQEVERNQVGLDYLARAARGIRERGSGTLRIACLPAFTYSLMPRIVSSFSRKNPGIMLSVAVHSPERVWSLVASGQCDVGLARPQAGFTAVDDELLMTTDAVCVLPRQHRLRAKRSIAPKDLHGETMIAPAPGAPHRLRLERALEDANVEVRTVAEIQYSMQRCALVAQGLGFSIVDPVVARDFASARIVLKPFTPRLEITTVLLFPSQRPRSRLALQFCELLRAETAEYRKTARATA</sequence>
<evidence type="ECO:0000256" key="2">
    <source>
        <dbReference type="ARBA" id="ARBA00009437"/>
    </source>
</evidence>
<dbReference type="RefSeq" id="WP_139858883.1">
    <property type="nucleotide sequence ID" value="NZ_CAADFC020000007.1"/>
</dbReference>
<dbReference type="EMBL" id="CAADFC020000007">
    <property type="protein sequence ID" value="VIO68476.1"/>
    <property type="molecule type" value="Genomic_DNA"/>
</dbReference>
<dbReference type="InterPro" id="IPR005119">
    <property type="entry name" value="LysR_subst-bd"/>
</dbReference>
<comment type="similarity">
    <text evidence="2">Belongs to the LysR transcriptional regulatory family.</text>
</comment>
<evidence type="ECO:0000313" key="7">
    <source>
        <dbReference type="EMBL" id="VIO68476.1"/>
    </source>
</evidence>
<dbReference type="PRINTS" id="PR00039">
    <property type="entry name" value="HTHLYSR"/>
</dbReference>
<dbReference type="GO" id="GO:0003700">
    <property type="term" value="F:DNA-binding transcription factor activity"/>
    <property type="evidence" value="ECO:0007669"/>
    <property type="project" value="InterPro"/>
</dbReference>
<dbReference type="Gene3D" id="1.10.10.10">
    <property type="entry name" value="Winged helix-like DNA-binding domain superfamily/Winged helix DNA-binding domain"/>
    <property type="match status" value="1"/>
</dbReference>
<name>A0A508T2T7_9BRAD</name>
<gene>
    <name evidence="7" type="primary">cynR_2</name>
    <name evidence="7" type="ORF">CI1B_20930</name>
</gene>
<dbReference type="InterPro" id="IPR036390">
    <property type="entry name" value="WH_DNA-bd_sf"/>
</dbReference>
<keyword evidence="3" id="KW-0805">Transcription regulation</keyword>
<accession>A0A508T2T7</accession>
<dbReference type="PROSITE" id="PS50931">
    <property type="entry name" value="HTH_LYSR"/>
    <property type="match status" value="1"/>
</dbReference>
<keyword evidence="8" id="KW-1185">Reference proteome</keyword>
<dbReference type="OrthoDB" id="7260751at2"/>
<dbReference type="CDD" id="cd08415">
    <property type="entry name" value="PBP2_LysR_opines_like"/>
    <property type="match status" value="1"/>
</dbReference>
<dbReference type="InterPro" id="IPR036388">
    <property type="entry name" value="WH-like_DNA-bd_sf"/>
</dbReference>
<dbReference type="InterPro" id="IPR037424">
    <property type="entry name" value="NocR_PBP2"/>
</dbReference>
<keyword evidence="5" id="KW-0804">Transcription</keyword>
<proteinExistence type="inferred from homology"/>
<dbReference type="Pfam" id="PF00126">
    <property type="entry name" value="HTH_1"/>
    <property type="match status" value="1"/>
</dbReference>
<evidence type="ECO:0000256" key="1">
    <source>
        <dbReference type="ARBA" id="ARBA00003502"/>
    </source>
</evidence>
<protein>
    <submittedName>
        <fullName evidence="7">HTH-type transcriptional regulator CynR</fullName>
    </submittedName>
</protein>
<dbReference type="Gene3D" id="3.40.190.290">
    <property type="match status" value="1"/>
</dbReference>
<dbReference type="PANTHER" id="PTHR30427">
    <property type="entry name" value="TRANSCRIPTIONAL ACTIVATOR PROTEIN LYSR"/>
    <property type="match status" value="1"/>
</dbReference>
<dbReference type="SUPFAM" id="SSF53850">
    <property type="entry name" value="Periplasmic binding protein-like II"/>
    <property type="match status" value="1"/>
</dbReference>
<evidence type="ECO:0000256" key="3">
    <source>
        <dbReference type="ARBA" id="ARBA00023015"/>
    </source>
</evidence>
<dbReference type="SUPFAM" id="SSF46785">
    <property type="entry name" value="Winged helix' DNA-binding domain"/>
    <property type="match status" value="1"/>
</dbReference>
<evidence type="ECO:0000256" key="4">
    <source>
        <dbReference type="ARBA" id="ARBA00023125"/>
    </source>
</evidence>
<evidence type="ECO:0000259" key="6">
    <source>
        <dbReference type="PROSITE" id="PS50931"/>
    </source>
</evidence>
<dbReference type="GO" id="GO:0043565">
    <property type="term" value="F:sequence-specific DNA binding"/>
    <property type="evidence" value="ECO:0007669"/>
    <property type="project" value="TreeGrafter"/>
</dbReference>
<dbReference type="GO" id="GO:0010628">
    <property type="term" value="P:positive regulation of gene expression"/>
    <property type="evidence" value="ECO:0007669"/>
    <property type="project" value="TreeGrafter"/>
</dbReference>
<comment type="caution">
    <text evidence="7">The sequence shown here is derived from an EMBL/GenBank/DDBJ whole genome shotgun (WGS) entry which is preliminary data.</text>
</comment>
<dbReference type="Pfam" id="PF03466">
    <property type="entry name" value="LysR_substrate"/>
    <property type="match status" value="1"/>
</dbReference>
<evidence type="ECO:0000313" key="8">
    <source>
        <dbReference type="Proteomes" id="UP000328092"/>
    </source>
</evidence>
<keyword evidence="4" id="KW-0238">DNA-binding</keyword>
<dbReference type="AlphaFoldDB" id="A0A508T2T7"/>
<feature type="domain" description="HTH lysR-type" evidence="6">
    <location>
        <begin position="8"/>
        <end position="65"/>
    </location>
</feature>